<protein>
    <submittedName>
        <fullName evidence="2">Class I SAM-dependent methyltransferase</fullName>
    </submittedName>
</protein>
<comment type="caution">
    <text evidence="2">The sequence shown here is derived from an EMBL/GenBank/DDBJ whole genome shotgun (WGS) entry which is preliminary data.</text>
</comment>
<evidence type="ECO:0000259" key="1">
    <source>
        <dbReference type="Pfam" id="PF08242"/>
    </source>
</evidence>
<dbReference type="InterPro" id="IPR013217">
    <property type="entry name" value="Methyltransf_12"/>
</dbReference>
<evidence type="ECO:0000313" key="3">
    <source>
        <dbReference type="Proteomes" id="UP000696931"/>
    </source>
</evidence>
<name>A0A933SF04_UNCEI</name>
<dbReference type="AlphaFoldDB" id="A0A933SF04"/>
<reference evidence="2" key="1">
    <citation type="submission" date="2020-07" db="EMBL/GenBank/DDBJ databases">
        <title>Huge and variable diversity of episymbiotic CPR bacteria and DPANN archaea in groundwater ecosystems.</title>
        <authorList>
            <person name="He C.Y."/>
            <person name="Keren R."/>
            <person name="Whittaker M."/>
            <person name="Farag I.F."/>
            <person name="Doudna J."/>
            <person name="Cate J.H.D."/>
            <person name="Banfield J.F."/>
        </authorList>
    </citation>
    <scope>NUCLEOTIDE SEQUENCE</scope>
    <source>
        <strain evidence="2">NC_groundwater_1813_Pr3_B-0.1um_71_17</strain>
    </source>
</reference>
<sequence length="291" mass="32945">MSGTSGTARERFERFVRWTIEKEYGPVQSRLPDGEREAFADYYKKLPKPGDEAAIRRYLRGFWRSEAGWTARWIVNRAKAIGGTPRVMDAGSGFGTYSMLYASVGSEVVGADLRPDRLDAAEKRLAFHAEQTKEKLPVKYVRADLTREWDADYDLVWVYNALSHIDPLEAFLAQTRKHLKKGGVLVVGDINGAHPEHVQRLNELRGDAVHQEYVAPDGERHAYAVERPFPPTEIRQIFESNGLKMVHHELYWGGLGALPEPVYQTFMAPLQSQWQLGHSVARRQLVVATAA</sequence>
<dbReference type="Proteomes" id="UP000696931">
    <property type="component" value="Unassembled WGS sequence"/>
</dbReference>
<dbReference type="EMBL" id="JACRIW010000112">
    <property type="protein sequence ID" value="MBI5170917.1"/>
    <property type="molecule type" value="Genomic_DNA"/>
</dbReference>
<proteinExistence type="predicted"/>
<dbReference type="Pfam" id="PF08242">
    <property type="entry name" value="Methyltransf_12"/>
    <property type="match status" value="1"/>
</dbReference>
<dbReference type="PANTHER" id="PTHR43861">
    <property type="entry name" value="TRANS-ACONITATE 2-METHYLTRANSFERASE-RELATED"/>
    <property type="match status" value="1"/>
</dbReference>
<keyword evidence="2" id="KW-0808">Transferase</keyword>
<dbReference type="GO" id="GO:0032259">
    <property type="term" value="P:methylation"/>
    <property type="evidence" value="ECO:0007669"/>
    <property type="project" value="UniProtKB-KW"/>
</dbReference>
<dbReference type="InterPro" id="IPR029063">
    <property type="entry name" value="SAM-dependent_MTases_sf"/>
</dbReference>
<organism evidence="2 3">
    <name type="scientific">Eiseniibacteriota bacterium</name>
    <dbReference type="NCBI Taxonomy" id="2212470"/>
    <lineage>
        <taxon>Bacteria</taxon>
        <taxon>Candidatus Eiseniibacteriota</taxon>
    </lineage>
</organism>
<feature type="domain" description="Methyltransferase type 12" evidence="1">
    <location>
        <begin position="88"/>
        <end position="185"/>
    </location>
</feature>
<dbReference type="GO" id="GO:0008168">
    <property type="term" value="F:methyltransferase activity"/>
    <property type="evidence" value="ECO:0007669"/>
    <property type="project" value="UniProtKB-KW"/>
</dbReference>
<dbReference type="Gene3D" id="3.40.50.150">
    <property type="entry name" value="Vaccinia Virus protein VP39"/>
    <property type="match status" value="1"/>
</dbReference>
<dbReference type="SUPFAM" id="SSF53335">
    <property type="entry name" value="S-adenosyl-L-methionine-dependent methyltransferases"/>
    <property type="match status" value="1"/>
</dbReference>
<accession>A0A933SF04</accession>
<dbReference type="CDD" id="cd02440">
    <property type="entry name" value="AdoMet_MTases"/>
    <property type="match status" value="1"/>
</dbReference>
<gene>
    <name evidence="2" type="ORF">HZA61_15615</name>
</gene>
<keyword evidence="2" id="KW-0489">Methyltransferase</keyword>
<evidence type="ECO:0000313" key="2">
    <source>
        <dbReference type="EMBL" id="MBI5170917.1"/>
    </source>
</evidence>